<evidence type="ECO:0000313" key="3">
    <source>
        <dbReference type="Proteomes" id="UP001642484"/>
    </source>
</evidence>
<keyword evidence="3" id="KW-1185">Reference proteome</keyword>
<reference evidence="2 3" key="1">
    <citation type="submission" date="2024-02" db="EMBL/GenBank/DDBJ databases">
        <authorList>
            <person name="Chen Y."/>
            <person name="Shah S."/>
            <person name="Dougan E. K."/>
            <person name="Thang M."/>
            <person name="Chan C."/>
        </authorList>
    </citation>
    <scope>NUCLEOTIDE SEQUENCE [LARGE SCALE GENOMIC DNA]</scope>
</reference>
<name>A0ABP0S8N0_9DINO</name>
<organism evidence="2 3">
    <name type="scientific">Durusdinium trenchii</name>
    <dbReference type="NCBI Taxonomy" id="1381693"/>
    <lineage>
        <taxon>Eukaryota</taxon>
        <taxon>Sar</taxon>
        <taxon>Alveolata</taxon>
        <taxon>Dinophyceae</taxon>
        <taxon>Suessiales</taxon>
        <taxon>Symbiodiniaceae</taxon>
        <taxon>Durusdinium</taxon>
    </lineage>
</organism>
<comment type="caution">
    <text evidence="2">The sequence shown here is derived from an EMBL/GenBank/DDBJ whole genome shotgun (WGS) entry which is preliminary data.</text>
</comment>
<accession>A0ABP0S8N0</accession>
<proteinExistence type="predicted"/>
<feature type="compositionally biased region" description="Basic and acidic residues" evidence="1">
    <location>
        <begin position="54"/>
        <end position="65"/>
    </location>
</feature>
<dbReference type="EMBL" id="CAXAMN010027139">
    <property type="protein sequence ID" value="CAK9108727.1"/>
    <property type="molecule type" value="Genomic_DNA"/>
</dbReference>
<protein>
    <submittedName>
        <fullName evidence="2">Uncharacterized protein</fullName>
    </submittedName>
</protein>
<gene>
    <name evidence="2" type="ORF">CCMP2556_LOCUS50639</name>
</gene>
<feature type="compositionally biased region" description="Basic residues" evidence="1">
    <location>
        <begin position="105"/>
        <end position="114"/>
    </location>
</feature>
<dbReference type="Proteomes" id="UP001642484">
    <property type="component" value="Unassembled WGS sequence"/>
</dbReference>
<feature type="region of interest" description="Disordered" evidence="1">
    <location>
        <begin position="1"/>
        <end position="119"/>
    </location>
</feature>
<evidence type="ECO:0000313" key="2">
    <source>
        <dbReference type="EMBL" id="CAK9108727.1"/>
    </source>
</evidence>
<evidence type="ECO:0000256" key="1">
    <source>
        <dbReference type="SAM" id="MobiDB-lite"/>
    </source>
</evidence>
<sequence length="218" mass="24314">MAAGLPSWSPCWAARSPCTPPKRFGRPDVLASQAMTPAPSSPHAIPAGVHVVSSRKEARQSDTRKSQPKPSWSDAQMREKSPSKRSPKMASPSTRPRAKSASCERRRRPLHPPQRRAECVLDDEAVKGLQAENESLWQLAERLQMQLAAVEESQRRYQCAAEELLRGAWEEDAEEDQDELLQVLQGQVLIGLGMAPVRFNIHNIQALDDPTRRTLTLP</sequence>